<dbReference type="PANTHER" id="PTHR33116:SF66">
    <property type="entry name" value="REVERSE TRANSCRIPTASE ZINC-BINDING DOMAIN-CONTAINING PROTEIN"/>
    <property type="match status" value="1"/>
</dbReference>
<dbReference type="EMBL" id="BJWL01000003">
    <property type="protein sequence ID" value="GFY83979.1"/>
    <property type="molecule type" value="Genomic_DNA"/>
</dbReference>
<dbReference type="InterPro" id="IPR036691">
    <property type="entry name" value="Endo/exonu/phosph_ase_sf"/>
</dbReference>
<dbReference type="PANTHER" id="PTHR33116">
    <property type="entry name" value="REVERSE TRANSCRIPTASE ZINC-BINDING DOMAIN-CONTAINING PROTEIN-RELATED-RELATED"/>
    <property type="match status" value="1"/>
</dbReference>
<accession>A0A7J0EDM9</accession>
<evidence type="ECO:0000313" key="2">
    <source>
        <dbReference type="EMBL" id="GFY83979.1"/>
    </source>
</evidence>
<evidence type="ECO:0000259" key="1">
    <source>
        <dbReference type="Pfam" id="PF13966"/>
    </source>
</evidence>
<dbReference type="Proteomes" id="UP000585474">
    <property type="component" value="Unassembled WGS sequence"/>
</dbReference>
<protein>
    <recommendedName>
        <fullName evidence="1">Reverse transcriptase zinc-binding domain-containing protein</fullName>
    </recommendedName>
</protein>
<evidence type="ECO:0000313" key="3">
    <source>
        <dbReference type="Proteomes" id="UP000585474"/>
    </source>
</evidence>
<dbReference type="Pfam" id="PF13966">
    <property type="entry name" value="zf-RVT"/>
    <property type="match status" value="1"/>
</dbReference>
<name>A0A7J0EDM9_9ERIC</name>
<gene>
    <name evidence="2" type="ORF">Acr_03g0007530</name>
</gene>
<organism evidence="2 3">
    <name type="scientific">Actinidia rufa</name>
    <dbReference type="NCBI Taxonomy" id="165716"/>
    <lineage>
        <taxon>Eukaryota</taxon>
        <taxon>Viridiplantae</taxon>
        <taxon>Streptophyta</taxon>
        <taxon>Embryophyta</taxon>
        <taxon>Tracheophyta</taxon>
        <taxon>Spermatophyta</taxon>
        <taxon>Magnoliopsida</taxon>
        <taxon>eudicotyledons</taxon>
        <taxon>Gunneridae</taxon>
        <taxon>Pentapetalae</taxon>
        <taxon>asterids</taxon>
        <taxon>Ericales</taxon>
        <taxon>Actinidiaceae</taxon>
        <taxon>Actinidia</taxon>
    </lineage>
</organism>
<dbReference type="AlphaFoldDB" id="A0A7J0EDM9"/>
<dbReference type="SUPFAM" id="SSF56219">
    <property type="entry name" value="DNase I-like"/>
    <property type="match status" value="1"/>
</dbReference>
<feature type="domain" description="Reverse transcriptase zinc-binding" evidence="1">
    <location>
        <begin position="611"/>
        <end position="691"/>
    </location>
</feature>
<proteinExistence type="predicted"/>
<keyword evidence="3" id="KW-1185">Reference proteome</keyword>
<reference evidence="2 3" key="1">
    <citation type="submission" date="2019-07" db="EMBL/GenBank/DDBJ databases">
        <title>De Novo Assembly of kiwifruit Actinidia rufa.</title>
        <authorList>
            <person name="Sugita-Konishi S."/>
            <person name="Sato K."/>
            <person name="Mori E."/>
            <person name="Abe Y."/>
            <person name="Kisaki G."/>
            <person name="Hamano K."/>
            <person name="Suezawa K."/>
            <person name="Otani M."/>
            <person name="Fukuda T."/>
            <person name="Manabe T."/>
            <person name="Gomi K."/>
            <person name="Tabuchi M."/>
            <person name="Akimitsu K."/>
            <person name="Kataoka I."/>
        </authorList>
    </citation>
    <scope>NUCLEOTIDE SEQUENCE [LARGE SCALE GENOMIC DNA]</scope>
    <source>
        <strain evidence="3">cv. Fuchu</strain>
    </source>
</reference>
<dbReference type="Gene3D" id="3.60.10.10">
    <property type="entry name" value="Endonuclease/exonuclease/phosphatase"/>
    <property type="match status" value="1"/>
</dbReference>
<dbReference type="OrthoDB" id="1022088at2759"/>
<dbReference type="InterPro" id="IPR026960">
    <property type="entry name" value="RVT-Znf"/>
</dbReference>
<sequence length="780" mass="87373">MPPFRTAQEEASSPCVNNFVVLDSEIDNGNVGRGVVAPQEVSGVLKKVHIPLEGTHEVPGDNGAIASSDAYSGSLGLGDDELVVVPAVTLGSPALSMTPFERGVGGLSQGKSKVLNGGPGPTMGRKGEVWKFIQEQKLSLKGIVETKVRSHNLIPTARNCFPYNWDFVHNIGASVVARIILSWNTLACKVSVIKASEKHITCKMEHGHLMCGFYVSVVYGHNSAGDRKALWDEMRELHGYIAAEAWILTGDFNSVRWDNERSDKECFYANAAATSMLVVRGHPVLRLVLKLRGLKPLLKNLNTRFYSDIGKRVLEATEELIRLQELCAQSPVDPNYVFLEKESLLKYVELSSAEESFKKEKARVRWLNLLSGKMCIYGQILCGHQWGIARIAHGNFTYHPKYQGLKLSHLAFADDLFVLCGADPHSISIVKEVLDESYQLSGLKPSLLKSVVFFTGVIDNVINDLRTILTIPVQCWVNKLLSFGGRAQLIRSVLWTFLWTGAELKKSGAKVQWLLVCPPKSEGSSGFKPLKLWNKATMPPQDSSWTVRKLFKLREMAKPLIRSVVGDGSEVFLWVNKIFGERLVRNLGSSLLAKERLCYLVSWFPAAASTFSVENAWRAIKIPQPKVPWGPIIWFKGQVPRWAFIIRLCCLGRLATKDRLNGWGMAVDPTCVLCHQADHLFFNCSFSGQIWTRILAKVQVNRSSSSWDFELQWAILNKSKVCFSSCLYNLGLSTDFYHICGERNARIFCNKARDVNSVLRNIERDVRYRSCSWERVENTD</sequence>
<comment type="caution">
    <text evidence="2">The sequence shown here is derived from an EMBL/GenBank/DDBJ whole genome shotgun (WGS) entry which is preliminary data.</text>
</comment>